<accession>A0A382DEF5</accession>
<name>A0A382DEF5_9ZZZZ</name>
<protein>
    <recommendedName>
        <fullName evidence="2">Nucleotide-diphospho-sugar transferase domain-containing protein</fullName>
    </recommendedName>
</protein>
<dbReference type="AlphaFoldDB" id="A0A382DEF5"/>
<feature type="non-terminal residue" evidence="1">
    <location>
        <position position="73"/>
    </location>
</feature>
<dbReference type="EMBL" id="UINC01038878">
    <property type="protein sequence ID" value="SVB36529.1"/>
    <property type="molecule type" value="Genomic_DNA"/>
</dbReference>
<proteinExistence type="predicted"/>
<gene>
    <name evidence="1" type="ORF">METZ01_LOCUS189383</name>
</gene>
<reference evidence="1" key="1">
    <citation type="submission" date="2018-05" db="EMBL/GenBank/DDBJ databases">
        <authorList>
            <person name="Lanie J.A."/>
            <person name="Ng W.-L."/>
            <person name="Kazmierczak K.M."/>
            <person name="Andrzejewski T.M."/>
            <person name="Davidsen T.M."/>
            <person name="Wayne K.J."/>
            <person name="Tettelin H."/>
            <person name="Glass J.I."/>
            <person name="Rusch D."/>
            <person name="Podicherti R."/>
            <person name="Tsui H.-C.T."/>
            <person name="Winkler M.E."/>
        </authorList>
    </citation>
    <scope>NUCLEOTIDE SEQUENCE</scope>
</reference>
<evidence type="ECO:0008006" key="2">
    <source>
        <dbReference type="Google" id="ProtNLM"/>
    </source>
</evidence>
<evidence type="ECO:0000313" key="1">
    <source>
        <dbReference type="EMBL" id="SVB36529.1"/>
    </source>
</evidence>
<organism evidence="1">
    <name type="scientific">marine metagenome</name>
    <dbReference type="NCBI Taxonomy" id="408172"/>
    <lineage>
        <taxon>unclassified sequences</taxon>
        <taxon>metagenomes</taxon>
        <taxon>ecological metagenomes</taxon>
    </lineage>
</organism>
<sequence>MLIDSLLDYMPNANIVLFAHKEWTDDDHRCDNLFMVHDVPNHVRAKLWALSKTPFNKTIYLDADMFIQHEDVS</sequence>